<proteinExistence type="predicted"/>
<gene>
    <name evidence="2" type="ORF">SAMN05192573_110148</name>
</gene>
<name>A0A1G8D7P0_9SPHI</name>
<dbReference type="EMBL" id="FNCG01000010">
    <property type="protein sequence ID" value="SDH53745.1"/>
    <property type="molecule type" value="Genomic_DNA"/>
</dbReference>
<evidence type="ECO:0000256" key="1">
    <source>
        <dbReference type="SAM" id="MobiDB-lite"/>
    </source>
</evidence>
<dbReference type="RefSeq" id="WP_091170786.1">
    <property type="nucleotide sequence ID" value="NZ_FNCG01000010.1"/>
</dbReference>
<accession>A0A1G8D7P0</accession>
<dbReference type="Proteomes" id="UP000199705">
    <property type="component" value="Unassembled WGS sequence"/>
</dbReference>
<dbReference type="AlphaFoldDB" id="A0A1G8D7P0"/>
<protein>
    <submittedName>
        <fullName evidence="2">Uncharacterized protein</fullName>
    </submittedName>
</protein>
<feature type="region of interest" description="Disordered" evidence="1">
    <location>
        <begin position="1"/>
        <end position="83"/>
    </location>
</feature>
<dbReference type="STRING" id="551996.SAMN05192573_110148"/>
<evidence type="ECO:0000313" key="2">
    <source>
        <dbReference type="EMBL" id="SDH53745.1"/>
    </source>
</evidence>
<sequence>METKEVKATTSTANNNDKKQTPAAANMRPNVAGKDKNDETTAKNTAQAATATASQTAAPAAGLAASPAKAEATEPMKAAEPTKKELKAELQETQTRGLEDTVKLVEQLGKKIAQKNKLFNTVSNLDTFVVTQNDDKDDATADSKFLRCELVISDDDNNEFVTKNPYIISRVVDMVKQLCIEKLAEVEATIVIP</sequence>
<reference evidence="3" key="1">
    <citation type="submission" date="2016-10" db="EMBL/GenBank/DDBJ databases">
        <authorList>
            <person name="Varghese N."/>
            <person name="Submissions S."/>
        </authorList>
    </citation>
    <scope>NUCLEOTIDE SEQUENCE [LARGE SCALE GENOMIC DNA]</scope>
    <source>
        <strain evidence="3">Gh-67</strain>
    </source>
</reference>
<keyword evidence="3" id="KW-1185">Reference proteome</keyword>
<feature type="compositionally biased region" description="Low complexity" evidence="1">
    <location>
        <begin position="42"/>
        <end position="70"/>
    </location>
</feature>
<organism evidence="2 3">
    <name type="scientific">Mucilaginibacter gossypii</name>
    <dbReference type="NCBI Taxonomy" id="551996"/>
    <lineage>
        <taxon>Bacteria</taxon>
        <taxon>Pseudomonadati</taxon>
        <taxon>Bacteroidota</taxon>
        <taxon>Sphingobacteriia</taxon>
        <taxon>Sphingobacteriales</taxon>
        <taxon>Sphingobacteriaceae</taxon>
        <taxon>Mucilaginibacter</taxon>
    </lineage>
</organism>
<evidence type="ECO:0000313" key="3">
    <source>
        <dbReference type="Proteomes" id="UP000199705"/>
    </source>
</evidence>